<dbReference type="AlphaFoldDB" id="A0A562N7C3"/>
<protein>
    <submittedName>
        <fullName evidence="2">Uncharacterized protein</fullName>
    </submittedName>
</protein>
<sequence length="196" mass="22262">MDRRSIPRADRDVPARRIASHRSRPGRLDRAEKRIEPIAAGGRRPDRAEALRATQGKHAPPGLLRGLADAHVAEALRQLHSDRFTRTVGLRPMEHLLGWRMAVAKNAEQGRRARRSCAAGRLWFGKHIQQRFSRHVGQLPGRYARRDRRDEGRSCVRPRTSDATDEVGVMIHESDRAGGLVDMMLSSPWSDDHVRR</sequence>
<proteinExistence type="predicted"/>
<reference evidence="2 3" key="1">
    <citation type="journal article" date="2015" name="Stand. Genomic Sci.">
        <title>Genomic Encyclopedia of Bacterial and Archaeal Type Strains, Phase III: the genomes of soil and plant-associated and newly described type strains.</title>
        <authorList>
            <person name="Whitman W.B."/>
            <person name="Woyke T."/>
            <person name="Klenk H.P."/>
            <person name="Zhou Y."/>
            <person name="Lilburn T.G."/>
            <person name="Beck B.J."/>
            <person name="De Vos P."/>
            <person name="Vandamme P."/>
            <person name="Eisen J.A."/>
            <person name="Garrity G."/>
            <person name="Hugenholtz P."/>
            <person name="Kyrpides N.C."/>
        </authorList>
    </citation>
    <scope>NUCLEOTIDE SEQUENCE [LARGE SCALE GENOMIC DNA]</scope>
    <source>
        <strain evidence="2 3">CGMCC 1.2546</strain>
    </source>
</reference>
<evidence type="ECO:0000256" key="1">
    <source>
        <dbReference type="SAM" id="MobiDB-lite"/>
    </source>
</evidence>
<comment type="caution">
    <text evidence="2">The sequence shown here is derived from an EMBL/GenBank/DDBJ whole genome shotgun (WGS) entry which is preliminary data.</text>
</comment>
<organism evidence="2 3">
    <name type="scientific">Mesorhizobium tianshanense</name>
    <dbReference type="NCBI Taxonomy" id="39844"/>
    <lineage>
        <taxon>Bacteria</taxon>
        <taxon>Pseudomonadati</taxon>
        <taxon>Pseudomonadota</taxon>
        <taxon>Alphaproteobacteria</taxon>
        <taxon>Hyphomicrobiales</taxon>
        <taxon>Phyllobacteriaceae</taxon>
        <taxon>Mesorhizobium</taxon>
    </lineage>
</organism>
<feature type="compositionally biased region" description="Basic and acidic residues" evidence="1">
    <location>
        <begin position="26"/>
        <end position="36"/>
    </location>
</feature>
<keyword evidence="3" id="KW-1185">Reference proteome</keyword>
<dbReference type="EMBL" id="VLKT01000041">
    <property type="protein sequence ID" value="TWI28036.1"/>
    <property type="molecule type" value="Genomic_DNA"/>
</dbReference>
<evidence type="ECO:0000313" key="2">
    <source>
        <dbReference type="EMBL" id="TWI28036.1"/>
    </source>
</evidence>
<gene>
    <name evidence="2" type="ORF">IQ26_05512</name>
</gene>
<accession>A0A562N7C3</accession>
<name>A0A562N7C3_9HYPH</name>
<feature type="compositionally biased region" description="Basic and acidic residues" evidence="1">
    <location>
        <begin position="147"/>
        <end position="162"/>
    </location>
</feature>
<feature type="region of interest" description="Disordered" evidence="1">
    <location>
        <begin position="143"/>
        <end position="163"/>
    </location>
</feature>
<evidence type="ECO:0000313" key="3">
    <source>
        <dbReference type="Proteomes" id="UP000317122"/>
    </source>
</evidence>
<feature type="compositionally biased region" description="Basic and acidic residues" evidence="1">
    <location>
        <begin position="1"/>
        <end position="15"/>
    </location>
</feature>
<dbReference type="Proteomes" id="UP000317122">
    <property type="component" value="Unassembled WGS sequence"/>
</dbReference>
<feature type="region of interest" description="Disordered" evidence="1">
    <location>
        <begin position="1"/>
        <end position="49"/>
    </location>
</feature>